<evidence type="ECO:0000256" key="1">
    <source>
        <dbReference type="ARBA" id="ARBA00022670"/>
    </source>
</evidence>
<evidence type="ECO:0000256" key="5">
    <source>
        <dbReference type="ARBA" id="ARBA00023049"/>
    </source>
</evidence>
<dbReference type="EMBL" id="OX336137">
    <property type="protein sequence ID" value="CAI2719287.1"/>
    <property type="molecule type" value="Genomic_DNA"/>
</dbReference>
<evidence type="ECO:0000313" key="8">
    <source>
        <dbReference type="Proteomes" id="UP001157733"/>
    </source>
</evidence>
<evidence type="ECO:0000256" key="4">
    <source>
        <dbReference type="ARBA" id="ARBA00022833"/>
    </source>
</evidence>
<dbReference type="RefSeq" id="WP_282012129.1">
    <property type="nucleotide sequence ID" value="NZ_OX336137.1"/>
</dbReference>
<dbReference type="InterPro" id="IPR051929">
    <property type="entry name" value="VirAsm_ModProt"/>
</dbReference>
<accession>A0ABM9HGZ8</accession>
<evidence type="ECO:0000313" key="7">
    <source>
        <dbReference type="EMBL" id="CAI2719287.1"/>
    </source>
</evidence>
<gene>
    <name evidence="7" type="ORF">NSPWAT_2431</name>
</gene>
<dbReference type="Pfam" id="PF14464">
    <property type="entry name" value="Prok-JAB"/>
    <property type="match status" value="1"/>
</dbReference>
<keyword evidence="2" id="KW-0479">Metal-binding</keyword>
<dbReference type="InterPro" id="IPR028090">
    <property type="entry name" value="JAB_dom_prok"/>
</dbReference>
<keyword evidence="1" id="KW-0645">Protease</keyword>
<dbReference type="SUPFAM" id="SSF102712">
    <property type="entry name" value="JAB1/MPN domain"/>
    <property type="match status" value="1"/>
</dbReference>
<dbReference type="Gene3D" id="3.40.140.10">
    <property type="entry name" value="Cytidine Deaminase, domain 2"/>
    <property type="match status" value="1"/>
</dbReference>
<proteinExistence type="predicted"/>
<keyword evidence="4" id="KW-0862">Zinc</keyword>
<name>A0ABM9HGZ8_9BACT</name>
<dbReference type="PANTHER" id="PTHR34858:SF1">
    <property type="entry name" value="CYSO-CYSTEINE PEPTIDASE"/>
    <property type="match status" value="1"/>
</dbReference>
<organism evidence="7 8">
    <name type="scientific">Nitrospina watsonii</name>
    <dbReference type="NCBI Taxonomy" id="1323948"/>
    <lineage>
        <taxon>Bacteria</taxon>
        <taxon>Pseudomonadati</taxon>
        <taxon>Nitrospinota/Tectimicrobiota group</taxon>
        <taxon>Nitrospinota</taxon>
        <taxon>Nitrospinia</taxon>
        <taxon>Nitrospinales</taxon>
        <taxon>Nitrospinaceae</taxon>
        <taxon>Nitrospina</taxon>
    </lineage>
</organism>
<evidence type="ECO:0000259" key="6">
    <source>
        <dbReference type="PROSITE" id="PS50249"/>
    </source>
</evidence>
<evidence type="ECO:0000256" key="3">
    <source>
        <dbReference type="ARBA" id="ARBA00022801"/>
    </source>
</evidence>
<dbReference type="PROSITE" id="PS50249">
    <property type="entry name" value="MPN"/>
    <property type="match status" value="1"/>
</dbReference>
<dbReference type="InterPro" id="IPR037518">
    <property type="entry name" value="MPN"/>
</dbReference>
<keyword evidence="8" id="KW-1185">Reference proteome</keyword>
<feature type="domain" description="MPN" evidence="6">
    <location>
        <begin position="2"/>
        <end position="151"/>
    </location>
</feature>
<keyword evidence="3" id="KW-0378">Hydrolase</keyword>
<sequence length="151" mass="17663">MISLAADMLEDARRHALEEYPYECCGIIIGKPDTDAEDILFRCTNIQNQLHEKDPKMFVRDARTAFYIDPKELMGILREADQKKLAIKLFYHSHPDHDAYFSDEDKAMALFDGQPTYPEARYLVISVYNGEIRDQAFFEWNPGTESFEKWD</sequence>
<keyword evidence="5" id="KW-0482">Metalloprotease</keyword>
<evidence type="ECO:0000256" key="2">
    <source>
        <dbReference type="ARBA" id="ARBA00022723"/>
    </source>
</evidence>
<protein>
    <submittedName>
        <fullName evidence="7">Mov34/MPN/PAD-1 family protein</fullName>
    </submittedName>
</protein>
<reference evidence="7 8" key="1">
    <citation type="submission" date="2022-09" db="EMBL/GenBank/DDBJ databases">
        <authorList>
            <person name="Kop L."/>
        </authorList>
    </citation>
    <scope>NUCLEOTIDE SEQUENCE [LARGE SCALE GENOMIC DNA]</scope>
    <source>
        <strain evidence="7 8">347</strain>
    </source>
</reference>
<dbReference type="PANTHER" id="PTHR34858">
    <property type="entry name" value="CYSO-CYSTEINE PEPTIDASE"/>
    <property type="match status" value="1"/>
</dbReference>
<dbReference type="Proteomes" id="UP001157733">
    <property type="component" value="Chromosome"/>
</dbReference>
<dbReference type="CDD" id="cd08070">
    <property type="entry name" value="MPN_like"/>
    <property type="match status" value="1"/>
</dbReference>